<organism evidence="2 3">
    <name type="scientific">Psychrobacter luti</name>
    <dbReference type="NCBI Taxonomy" id="198481"/>
    <lineage>
        <taxon>Bacteria</taxon>
        <taxon>Pseudomonadati</taxon>
        <taxon>Pseudomonadota</taxon>
        <taxon>Gammaproteobacteria</taxon>
        <taxon>Moraxellales</taxon>
        <taxon>Moraxellaceae</taxon>
        <taxon>Psychrobacter</taxon>
    </lineage>
</organism>
<dbReference type="RefSeq" id="WP_183617614.1">
    <property type="nucleotide sequence ID" value="NZ_CAJHAH010000004.1"/>
</dbReference>
<comment type="caution">
    <text evidence="2">The sequence shown here is derived from an EMBL/GenBank/DDBJ whole genome shotgun (WGS) entry which is preliminary data.</text>
</comment>
<dbReference type="PROSITE" id="PS51257">
    <property type="entry name" value="PROKAR_LIPOPROTEIN"/>
    <property type="match status" value="1"/>
</dbReference>
<evidence type="ECO:0000256" key="1">
    <source>
        <dbReference type="SAM" id="SignalP"/>
    </source>
</evidence>
<protein>
    <submittedName>
        <fullName evidence="2">Uncharacterized protein</fullName>
    </submittedName>
</protein>
<gene>
    <name evidence="2" type="ORF">FHS24_000007</name>
</gene>
<reference evidence="2 3" key="1">
    <citation type="submission" date="2020-08" db="EMBL/GenBank/DDBJ databases">
        <title>Genomic Encyclopedia of Type Strains, Phase III (KMG-III): the genomes of soil and plant-associated and newly described type strains.</title>
        <authorList>
            <person name="Whitman W."/>
        </authorList>
    </citation>
    <scope>NUCLEOTIDE SEQUENCE [LARGE SCALE GENOMIC DNA]</scope>
    <source>
        <strain evidence="2 3">CECT 5885</strain>
    </source>
</reference>
<feature type="chain" id="PRO_5032364609" evidence="1">
    <location>
        <begin position="28"/>
        <end position="254"/>
    </location>
</feature>
<sequence>MNKTRFVVWTSTAIAASLLLSGCQVLTGYQQIDSAENAKVWTGKINPVAGEVNIACVGTYHCEIARIDQTRIIGSDTHEPLNPAMLVAMQEVNANGNRRTSNKHGQAPMAMDMTPLTHKKAIKIVPLSASAMLGLTNYYARVKPGKREVQVNFYPENNVGYVERFAMIHDFAEAGTYQLRAYQKKSSNNSGSLLDSASPEPLCVELYQGNSVERRFCKEVGAEHQGEFVETRVVKNVPAPAQSQLKTKVKARVL</sequence>
<dbReference type="EMBL" id="JACHXL010000001">
    <property type="protein sequence ID" value="MBB3105516.1"/>
    <property type="molecule type" value="Genomic_DNA"/>
</dbReference>
<evidence type="ECO:0000313" key="2">
    <source>
        <dbReference type="EMBL" id="MBB3105516.1"/>
    </source>
</evidence>
<keyword evidence="1" id="KW-0732">Signal</keyword>
<dbReference type="AlphaFoldDB" id="A0A839TAN1"/>
<keyword evidence="3" id="KW-1185">Reference proteome</keyword>
<evidence type="ECO:0000313" key="3">
    <source>
        <dbReference type="Proteomes" id="UP000588111"/>
    </source>
</evidence>
<name>A0A839TAN1_9GAMM</name>
<dbReference type="Proteomes" id="UP000588111">
    <property type="component" value="Unassembled WGS sequence"/>
</dbReference>
<accession>A0A839TAN1</accession>
<feature type="signal peptide" evidence="1">
    <location>
        <begin position="1"/>
        <end position="27"/>
    </location>
</feature>
<proteinExistence type="predicted"/>